<accession>A0ABW4TU58</accession>
<protein>
    <submittedName>
        <fullName evidence="2">Uncharacterized protein</fullName>
    </submittedName>
</protein>
<sequence>MMSLRLAALVLTATLATPAIAGNSLVPGGTPVTVAKSKLTVTPPTEWNRLGARPGRSAETWTLDGDTLNDLTFYGGIEDGKPIVREVSKKSKPLPRFSGTMLLNDLPALFEQTYRVVFDTPLMEIGRVEPAAFAGRKGVHFAYKFTRPDEEVERLGEGYAAIVDGRLYMVTFEAPAIHYFANGIEAARAVATSATLP</sequence>
<evidence type="ECO:0000256" key="1">
    <source>
        <dbReference type="SAM" id="SignalP"/>
    </source>
</evidence>
<feature type="chain" id="PRO_5045654895" evidence="1">
    <location>
        <begin position="22"/>
        <end position="197"/>
    </location>
</feature>
<gene>
    <name evidence="2" type="ORF">ACFSGX_05575</name>
</gene>
<organism evidence="2 3">
    <name type="scientific">Sphingomonas arantia</name>
    <dbReference type="NCBI Taxonomy" id="1460676"/>
    <lineage>
        <taxon>Bacteria</taxon>
        <taxon>Pseudomonadati</taxon>
        <taxon>Pseudomonadota</taxon>
        <taxon>Alphaproteobacteria</taxon>
        <taxon>Sphingomonadales</taxon>
        <taxon>Sphingomonadaceae</taxon>
        <taxon>Sphingomonas</taxon>
    </lineage>
</organism>
<keyword evidence="3" id="KW-1185">Reference proteome</keyword>
<name>A0ABW4TU58_9SPHN</name>
<dbReference type="EMBL" id="JBHUGS010000001">
    <property type="protein sequence ID" value="MFD1950234.1"/>
    <property type="molecule type" value="Genomic_DNA"/>
</dbReference>
<keyword evidence="1" id="KW-0732">Signal</keyword>
<feature type="signal peptide" evidence="1">
    <location>
        <begin position="1"/>
        <end position="21"/>
    </location>
</feature>
<dbReference type="RefSeq" id="WP_380928103.1">
    <property type="nucleotide sequence ID" value="NZ_JBHUGS010000001.1"/>
</dbReference>
<proteinExistence type="predicted"/>
<evidence type="ECO:0000313" key="2">
    <source>
        <dbReference type="EMBL" id="MFD1950234.1"/>
    </source>
</evidence>
<evidence type="ECO:0000313" key="3">
    <source>
        <dbReference type="Proteomes" id="UP001597400"/>
    </source>
</evidence>
<comment type="caution">
    <text evidence="2">The sequence shown here is derived from an EMBL/GenBank/DDBJ whole genome shotgun (WGS) entry which is preliminary data.</text>
</comment>
<reference evidence="3" key="1">
    <citation type="journal article" date="2019" name="Int. J. Syst. Evol. Microbiol.">
        <title>The Global Catalogue of Microorganisms (GCM) 10K type strain sequencing project: providing services to taxonomists for standard genome sequencing and annotation.</title>
        <authorList>
            <consortium name="The Broad Institute Genomics Platform"/>
            <consortium name="The Broad Institute Genome Sequencing Center for Infectious Disease"/>
            <person name="Wu L."/>
            <person name="Ma J."/>
        </authorList>
    </citation>
    <scope>NUCLEOTIDE SEQUENCE [LARGE SCALE GENOMIC DNA]</scope>
    <source>
        <strain evidence="3">CGMCC 1.12702</strain>
    </source>
</reference>
<dbReference type="Proteomes" id="UP001597400">
    <property type="component" value="Unassembled WGS sequence"/>
</dbReference>